<dbReference type="InterPro" id="IPR008318">
    <property type="entry name" value="UCP030820"/>
</dbReference>
<evidence type="ECO:0000313" key="2">
    <source>
        <dbReference type="Proteomes" id="UP001174932"/>
    </source>
</evidence>
<dbReference type="Proteomes" id="UP001174932">
    <property type="component" value="Unassembled WGS sequence"/>
</dbReference>
<dbReference type="EMBL" id="JAUOZU010000013">
    <property type="protein sequence ID" value="MDO6965683.1"/>
    <property type="molecule type" value="Genomic_DNA"/>
</dbReference>
<comment type="caution">
    <text evidence="1">The sequence shown here is derived from an EMBL/GenBank/DDBJ whole genome shotgun (WGS) entry which is preliminary data.</text>
</comment>
<dbReference type="Pfam" id="PF06073">
    <property type="entry name" value="DUF934"/>
    <property type="match status" value="1"/>
</dbReference>
<name>A0ABT8YPN2_9HYPH</name>
<reference evidence="1" key="2">
    <citation type="submission" date="2023-07" db="EMBL/GenBank/DDBJ databases">
        <authorList>
            <person name="Shen H."/>
        </authorList>
    </citation>
    <scope>NUCLEOTIDE SEQUENCE</scope>
    <source>
        <strain evidence="1">TNR-22</strain>
    </source>
</reference>
<dbReference type="PIRSF" id="PIRSF030820">
    <property type="entry name" value="UCP030820"/>
    <property type="match status" value="1"/>
</dbReference>
<evidence type="ECO:0000313" key="1">
    <source>
        <dbReference type="EMBL" id="MDO6965683.1"/>
    </source>
</evidence>
<sequence>MTKIWNEAGFVSDDPWVIESDEVEAGQNEKPILPLASFLERAEAGESGLGVLIAPADNVRALQPHLDKIALVALSFPAFNDGRGFSHASLLRTQLGFDGEIRAVGDVLIDQIPLMLRCGISSFAVTNPVAIRRLGEGRLPGIDLHYQPTARDAANPGSYSWRRVSGSVA</sequence>
<dbReference type="RefSeq" id="WP_304377618.1">
    <property type="nucleotide sequence ID" value="NZ_JAUOZU010000013.1"/>
</dbReference>
<keyword evidence="2" id="KW-1185">Reference proteome</keyword>
<gene>
    <name evidence="1" type="ORF">Q4481_17105</name>
</gene>
<organism evidence="1 2">
    <name type="scientific">Rhizobium alvei</name>
    <dbReference type="NCBI Taxonomy" id="1132659"/>
    <lineage>
        <taxon>Bacteria</taxon>
        <taxon>Pseudomonadati</taxon>
        <taxon>Pseudomonadota</taxon>
        <taxon>Alphaproteobacteria</taxon>
        <taxon>Hyphomicrobiales</taxon>
        <taxon>Rhizobiaceae</taxon>
        <taxon>Rhizobium/Agrobacterium group</taxon>
        <taxon>Rhizobium</taxon>
    </lineage>
</organism>
<protein>
    <submittedName>
        <fullName evidence="1">DUF934 domain-containing protein</fullName>
    </submittedName>
</protein>
<reference evidence="1" key="1">
    <citation type="journal article" date="2015" name="Int. J. Syst. Evol. Microbiol.">
        <title>Rhizobium alvei sp. nov., isolated from a freshwater river.</title>
        <authorList>
            <person name="Sheu S.Y."/>
            <person name="Huang H.W."/>
            <person name="Young C.C."/>
            <person name="Chen W.M."/>
        </authorList>
    </citation>
    <scope>NUCLEOTIDE SEQUENCE</scope>
    <source>
        <strain evidence="1">TNR-22</strain>
    </source>
</reference>
<accession>A0ABT8YPN2</accession>
<proteinExistence type="predicted"/>